<proteinExistence type="inferred from homology"/>
<dbReference type="InterPro" id="IPR027277">
    <property type="entry name" value="NadC/ModD"/>
</dbReference>
<feature type="domain" description="Quinolinate phosphoribosyl transferase N-terminal" evidence="7">
    <location>
        <begin position="26"/>
        <end position="111"/>
    </location>
</feature>
<comment type="similarity">
    <text evidence="2">Belongs to the NadC/ModD family.</text>
</comment>
<name>A0A6J4VBV9_9BACT</name>
<comment type="pathway">
    <text evidence="1">Cofactor biosynthesis; NAD(+) biosynthesis; nicotinate D-ribonucleotide from quinolinate: step 1/1.</text>
</comment>
<dbReference type="FunFam" id="3.90.1170.20:FF:000001">
    <property type="entry name" value="Nicotinate-nucleotide diphosphorylase (Carboxylating)"/>
    <property type="match status" value="1"/>
</dbReference>
<dbReference type="Pfam" id="PF02749">
    <property type="entry name" value="QRPTase_N"/>
    <property type="match status" value="1"/>
</dbReference>
<dbReference type="GO" id="GO:0009435">
    <property type="term" value="P:NAD+ biosynthetic process"/>
    <property type="evidence" value="ECO:0007669"/>
    <property type="project" value="TreeGrafter"/>
</dbReference>
<dbReference type="GO" id="GO:0005737">
    <property type="term" value="C:cytoplasm"/>
    <property type="evidence" value="ECO:0007669"/>
    <property type="project" value="TreeGrafter"/>
</dbReference>
<organism evidence="8">
    <name type="scientific">uncultured Thermomicrobiales bacterium</name>
    <dbReference type="NCBI Taxonomy" id="1645740"/>
    <lineage>
        <taxon>Bacteria</taxon>
        <taxon>Pseudomonadati</taxon>
        <taxon>Thermomicrobiota</taxon>
        <taxon>Thermomicrobia</taxon>
        <taxon>Thermomicrobiales</taxon>
        <taxon>environmental samples</taxon>
    </lineage>
</organism>
<evidence type="ECO:0000256" key="2">
    <source>
        <dbReference type="ARBA" id="ARBA00009400"/>
    </source>
</evidence>
<evidence type="ECO:0000256" key="6">
    <source>
        <dbReference type="ARBA" id="ARBA00022679"/>
    </source>
</evidence>
<dbReference type="GO" id="GO:0004514">
    <property type="term" value="F:nicotinate-nucleotide diphosphorylase (carboxylating) activity"/>
    <property type="evidence" value="ECO:0007669"/>
    <property type="project" value="UniProtKB-EC"/>
</dbReference>
<dbReference type="AlphaFoldDB" id="A0A6J4VBV9"/>
<gene>
    <name evidence="8" type="ORF">AVDCRST_MAG87-2494</name>
</gene>
<dbReference type="InterPro" id="IPR037128">
    <property type="entry name" value="Quinolinate_PRibosylTase_N_sf"/>
</dbReference>
<evidence type="ECO:0000259" key="7">
    <source>
        <dbReference type="Pfam" id="PF02749"/>
    </source>
</evidence>
<evidence type="ECO:0000313" key="8">
    <source>
        <dbReference type="EMBL" id="CAA9571819.1"/>
    </source>
</evidence>
<keyword evidence="6 8" id="KW-0808">Transferase</keyword>
<evidence type="ECO:0000256" key="3">
    <source>
        <dbReference type="ARBA" id="ARBA00011944"/>
    </source>
</evidence>
<keyword evidence="4" id="KW-0662">Pyridine nucleotide biosynthesis</keyword>
<dbReference type="EC" id="2.4.2.19" evidence="3"/>
<evidence type="ECO:0000256" key="1">
    <source>
        <dbReference type="ARBA" id="ARBA00004893"/>
    </source>
</evidence>
<accession>A0A6J4VBV9</accession>
<dbReference type="PANTHER" id="PTHR32179:SF3">
    <property type="entry name" value="NICOTINATE-NUCLEOTIDE PYROPHOSPHORYLASE [CARBOXYLATING]"/>
    <property type="match status" value="1"/>
</dbReference>
<dbReference type="Gene3D" id="3.90.1170.20">
    <property type="entry name" value="Quinolinate phosphoribosyl transferase, N-terminal domain"/>
    <property type="match status" value="1"/>
</dbReference>
<reference evidence="8" key="1">
    <citation type="submission" date="2020-02" db="EMBL/GenBank/DDBJ databases">
        <authorList>
            <person name="Meier V. D."/>
        </authorList>
    </citation>
    <scope>NUCLEOTIDE SEQUENCE</scope>
    <source>
        <strain evidence="8">AVDCRST_MAG87</strain>
    </source>
</reference>
<dbReference type="EMBL" id="CADCWJ010000546">
    <property type="protein sequence ID" value="CAA9571819.1"/>
    <property type="molecule type" value="Genomic_DNA"/>
</dbReference>
<dbReference type="SUPFAM" id="SSF54675">
    <property type="entry name" value="Nicotinate/Quinolinate PRTase N-terminal domain-like"/>
    <property type="match status" value="1"/>
</dbReference>
<evidence type="ECO:0000256" key="5">
    <source>
        <dbReference type="ARBA" id="ARBA00022676"/>
    </source>
</evidence>
<dbReference type="GO" id="GO:0034213">
    <property type="term" value="P:quinolinate catabolic process"/>
    <property type="evidence" value="ECO:0007669"/>
    <property type="project" value="TreeGrafter"/>
</dbReference>
<protein>
    <recommendedName>
        <fullName evidence="3">nicotinate-nucleotide diphosphorylase (carboxylating)</fullName>
        <ecNumber evidence="3">2.4.2.19</ecNumber>
    </recommendedName>
</protein>
<sequence length="119" mass="12334">MTVAERHHGWEAIVDLALAEDIGTGDITTLATVPAGTTASGVMLAKDTGVISGIDVARFVFGRVDGSVAFEARVRDGDPVRPGTTLAHVRGPARAVLTAERTALNLIQRLSGVATTTAR</sequence>
<dbReference type="PANTHER" id="PTHR32179">
    <property type="entry name" value="NICOTINATE-NUCLEOTIDE PYROPHOSPHORYLASE [CARBOXYLATING]"/>
    <property type="match status" value="1"/>
</dbReference>
<dbReference type="InterPro" id="IPR022412">
    <property type="entry name" value="Quinolinate_PRibosylTrfase_N"/>
</dbReference>
<keyword evidence="5 8" id="KW-0328">Glycosyltransferase</keyword>
<evidence type="ECO:0000256" key="4">
    <source>
        <dbReference type="ARBA" id="ARBA00022642"/>
    </source>
</evidence>